<feature type="domain" description="Glycosyltransferase 2-like" evidence="2">
    <location>
        <begin position="19"/>
        <end position="170"/>
    </location>
</feature>
<keyword evidence="1" id="KW-0812">Transmembrane</keyword>
<dbReference type="OrthoDB" id="3177103at2"/>
<sequence>MPVRVVEAFQPEKVPSVAVLLPCYNEAGAVGAVIDAFRRALPDATIFVYDNNSTDGTAEIAAAHGAVLRREPRQGKGYVVRRMFADIDADIYVLADGDDTYDAESAPRLITMLLAGPNDVVNGGRVALSNGAYRPGHRLGNKLLSGMVRLAFGANWTDMLSGYKVMSRRFVKSFPITSRGFEIETELLIHTMESRAPSAEVMTPYRERNAETVSKLRTFRDGFRILRLILLLIKDERPLLFFSAVAALLSLIALILATPILIEYAETGLVPRLPTAVLATGLVLMSALSLVTGFVLDGIATARREFKQLFYLSGLPAKD</sequence>
<keyword evidence="3" id="KW-0808">Transferase</keyword>
<protein>
    <submittedName>
        <fullName evidence="3">Glycosyl transferase</fullName>
    </submittedName>
</protein>
<reference evidence="3 4" key="1">
    <citation type="submission" date="2018-05" db="EMBL/GenBank/DDBJ databases">
        <title>Acuticoccus sediminis sp. nov., isolated from deep-sea sediment of Indian Ocean.</title>
        <authorList>
            <person name="Liu X."/>
            <person name="Lai Q."/>
            <person name="Du Y."/>
            <person name="Sun F."/>
            <person name="Zhang X."/>
            <person name="Wang S."/>
            <person name="Shao Z."/>
        </authorList>
    </citation>
    <scope>NUCLEOTIDE SEQUENCE [LARGE SCALE GENOMIC DNA]</scope>
    <source>
        <strain evidence="3 4">PTG4-2</strain>
    </source>
</reference>
<dbReference type="InterPro" id="IPR001173">
    <property type="entry name" value="Glyco_trans_2-like"/>
</dbReference>
<dbReference type="PANTHER" id="PTHR48090">
    <property type="entry name" value="UNDECAPRENYL-PHOSPHATE 4-DEOXY-4-FORMAMIDO-L-ARABINOSE TRANSFERASE-RELATED"/>
    <property type="match status" value="1"/>
</dbReference>
<keyword evidence="4" id="KW-1185">Reference proteome</keyword>
<keyword evidence="1" id="KW-0472">Membrane</keyword>
<dbReference type="CDD" id="cd04179">
    <property type="entry name" value="DPM_DPG-synthase_like"/>
    <property type="match status" value="1"/>
</dbReference>
<accession>A0A8B2NXH9</accession>
<proteinExistence type="predicted"/>
<dbReference type="InterPro" id="IPR050256">
    <property type="entry name" value="Glycosyltransferase_2"/>
</dbReference>
<feature type="transmembrane region" description="Helical" evidence="1">
    <location>
        <begin position="274"/>
        <end position="296"/>
    </location>
</feature>
<dbReference type="Pfam" id="PF00535">
    <property type="entry name" value="Glycos_transf_2"/>
    <property type="match status" value="1"/>
</dbReference>
<dbReference type="GO" id="GO:0016740">
    <property type="term" value="F:transferase activity"/>
    <property type="evidence" value="ECO:0007669"/>
    <property type="project" value="UniProtKB-KW"/>
</dbReference>
<dbReference type="EMBL" id="QHHQ01000002">
    <property type="protein sequence ID" value="RAI02513.1"/>
    <property type="molecule type" value="Genomic_DNA"/>
</dbReference>
<comment type="caution">
    <text evidence="3">The sequence shown here is derived from an EMBL/GenBank/DDBJ whole genome shotgun (WGS) entry which is preliminary data.</text>
</comment>
<dbReference type="Proteomes" id="UP000249590">
    <property type="component" value="Unassembled WGS sequence"/>
</dbReference>
<evidence type="ECO:0000256" key="1">
    <source>
        <dbReference type="SAM" id="Phobius"/>
    </source>
</evidence>
<keyword evidence="1" id="KW-1133">Transmembrane helix</keyword>
<dbReference type="AlphaFoldDB" id="A0A8B2NXH9"/>
<dbReference type="SUPFAM" id="SSF53448">
    <property type="entry name" value="Nucleotide-diphospho-sugar transferases"/>
    <property type="match status" value="1"/>
</dbReference>
<name>A0A8B2NXH9_9HYPH</name>
<feature type="transmembrane region" description="Helical" evidence="1">
    <location>
        <begin position="239"/>
        <end position="262"/>
    </location>
</feature>
<evidence type="ECO:0000313" key="3">
    <source>
        <dbReference type="EMBL" id="RAI02513.1"/>
    </source>
</evidence>
<dbReference type="PANTHER" id="PTHR48090:SF7">
    <property type="entry name" value="RFBJ PROTEIN"/>
    <property type="match status" value="1"/>
</dbReference>
<organism evidence="3 4">
    <name type="scientific">Acuticoccus sediminis</name>
    <dbReference type="NCBI Taxonomy" id="2184697"/>
    <lineage>
        <taxon>Bacteria</taxon>
        <taxon>Pseudomonadati</taxon>
        <taxon>Pseudomonadota</taxon>
        <taxon>Alphaproteobacteria</taxon>
        <taxon>Hyphomicrobiales</taxon>
        <taxon>Amorphaceae</taxon>
        <taxon>Acuticoccus</taxon>
    </lineage>
</organism>
<gene>
    <name evidence="3" type="ORF">DLJ53_09275</name>
</gene>
<dbReference type="Gene3D" id="3.90.550.10">
    <property type="entry name" value="Spore Coat Polysaccharide Biosynthesis Protein SpsA, Chain A"/>
    <property type="match status" value="1"/>
</dbReference>
<dbReference type="InterPro" id="IPR029044">
    <property type="entry name" value="Nucleotide-diphossugar_trans"/>
</dbReference>
<evidence type="ECO:0000313" key="4">
    <source>
        <dbReference type="Proteomes" id="UP000249590"/>
    </source>
</evidence>
<evidence type="ECO:0000259" key="2">
    <source>
        <dbReference type="Pfam" id="PF00535"/>
    </source>
</evidence>